<evidence type="ECO:0000313" key="3">
    <source>
        <dbReference type="Proteomes" id="UP001419910"/>
    </source>
</evidence>
<reference evidence="2 3" key="1">
    <citation type="submission" date="2024-05" db="EMBL/GenBank/DDBJ databases">
        <authorList>
            <person name="Liu Q."/>
            <person name="Xin Y.-H."/>
        </authorList>
    </citation>
    <scope>NUCLEOTIDE SEQUENCE [LARGE SCALE GENOMIC DNA]</scope>
    <source>
        <strain evidence="2 3">CGMCC 1.10181</strain>
    </source>
</reference>
<dbReference type="Gene3D" id="3.10.450.50">
    <property type="match status" value="1"/>
</dbReference>
<dbReference type="InterPro" id="IPR037401">
    <property type="entry name" value="SnoaL-like"/>
</dbReference>
<dbReference type="RefSeq" id="WP_343887821.1">
    <property type="nucleotide sequence ID" value="NZ_BAAAEH010000005.1"/>
</dbReference>
<comment type="caution">
    <text evidence="2">The sequence shown here is derived from an EMBL/GenBank/DDBJ whole genome shotgun (WGS) entry which is preliminary data.</text>
</comment>
<feature type="domain" description="SnoaL-like" evidence="1">
    <location>
        <begin position="15"/>
        <end position="137"/>
    </location>
</feature>
<dbReference type="SUPFAM" id="SSF54427">
    <property type="entry name" value="NTF2-like"/>
    <property type="match status" value="1"/>
</dbReference>
<dbReference type="InterPro" id="IPR032710">
    <property type="entry name" value="NTF2-like_dom_sf"/>
</dbReference>
<proteinExistence type="predicted"/>
<organism evidence="2 3">
    <name type="scientific">Sphingomonas oligophenolica</name>
    <dbReference type="NCBI Taxonomy" id="301154"/>
    <lineage>
        <taxon>Bacteria</taxon>
        <taxon>Pseudomonadati</taxon>
        <taxon>Pseudomonadota</taxon>
        <taxon>Alphaproteobacteria</taxon>
        <taxon>Sphingomonadales</taxon>
        <taxon>Sphingomonadaceae</taxon>
        <taxon>Sphingomonas</taxon>
    </lineage>
</organism>
<dbReference type="Proteomes" id="UP001419910">
    <property type="component" value="Unassembled WGS sequence"/>
</dbReference>
<name>A0ABU9XXF6_9SPHN</name>
<keyword evidence="3" id="KW-1185">Reference proteome</keyword>
<dbReference type="Pfam" id="PF13577">
    <property type="entry name" value="SnoaL_4"/>
    <property type="match status" value="1"/>
</dbReference>
<dbReference type="EMBL" id="JBDIME010000001">
    <property type="protein sequence ID" value="MEN2788234.1"/>
    <property type="molecule type" value="Genomic_DNA"/>
</dbReference>
<evidence type="ECO:0000259" key="1">
    <source>
        <dbReference type="Pfam" id="PF13577"/>
    </source>
</evidence>
<sequence>MDEAGLQQLRRDVDRLIDRRAIEDVVHSHARGHDRFDVDLMRAAYHDDGIDEHGSGAINTAADYPDWANRIHAGGSQLCLHNITTQYCEIDGDTAHVESYVLVGLLNPDGKSVRFINGRYIDRMEKRAGKWAIAVRRCTVDLLIAGDASILSLPQFRQGGFIKGARDSSDVSYQRPLDLDAAVERW</sequence>
<protein>
    <submittedName>
        <fullName evidence="2">Nuclear transport factor 2 family protein</fullName>
    </submittedName>
</protein>
<gene>
    <name evidence="2" type="ORF">ABC974_01210</name>
</gene>
<accession>A0ABU9XXF6</accession>
<evidence type="ECO:0000313" key="2">
    <source>
        <dbReference type="EMBL" id="MEN2788234.1"/>
    </source>
</evidence>